<evidence type="ECO:0000256" key="1">
    <source>
        <dbReference type="SAM" id="SignalP"/>
    </source>
</evidence>
<feature type="signal peptide" evidence="1">
    <location>
        <begin position="1"/>
        <end position="22"/>
    </location>
</feature>
<feature type="chain" id="PRO_5036859019" description="Curli production assembly/transport component CsgE" evidence="1">
    <location>
        <begin position="23"/>
        <end position="148"/>
    </location>
</feature>
<dbReference type="Proteomes" id="UP000627292">
    <property type="component" value="Unassembled WGS sequence"/>
</dbReference>
<accession>A0A917IQ21</accession>
<dbReference type="RefSeq" id="WP_188950491.1">
    <property type="nucleotide sequence ID" value="NZ_BMIB01000001.1"/>
</dbReference>
<evidence type="ECO:0000313" key="2">
    <source>
        <dbReference type="EMBL" id="GGH59333.1"/>
    </source>
</evidence>
<evidence type="ECO:0008006" key="4">
    <source>
        <dbReference type="Google" id="ProtNLM"/>
    </source>
</evidence>
<keyword evidence="3" id="KW-1185">Reference proteome</keyword>
<evidence type="ECO:0000313" key="3">
    <source>
        <dbReference type="Proteomes" id="UP000627292"/>
    </source>
</evidence>
<keyword evidence="1" id="KW-0732">Signal</keyword>
<protein>
    <recommendedName>
        <fullName evidence="4">Curli production assembly/transport component CsgE</fullName>
    </recommendedName>
</protein>
<gene>
    <name evidence="2" type="ORF">GCM10011379_05990</name>
</gene>
<dbReference type="EMBL" id="BMIB01000001">
    <property type="protein sequence ID" value="GGH59333.1"/>
    <property type="molecule type" value="Genomic_DNA"/>
</dbReference>
<comment type="caution">
    <text evidence="2">The sequence shown here is derived from an EMBL/GenBank/DDBJ whole genome shotgun (WGS) entry which is preliminary data.</text>
</comment>
<proteinExistence type="predicted"/>
<name>A0A917IQ21_9BACT</name>
<organism evidence="2 3">
    <name type="scientific">Filimonas zeae</name>
    <dbReference type="NCBI Taxonomy" id="1737353"/>
    <lineage>
        <taxon>Bacteria</taxon>
        <taxon>Pseudomonadati</taxon>
        <taxon>Bacteroidota</taxon>
        <taxon>Chitinophagia</taxon>
        <taxon>Chitinophagales</taxon>
        <taxon>Chitinophagaceae</taxon>
        <taxon>Filimonas</taxon>
    </lineage>
</organism>
<reference evidence="2" key="1">
    <citation type="journal article" date="2014" name="Int. J. Syst. Evol. Microbiol.">
        <title>Complete genome sequence of Corynebacterium casei LMG S-19264T (=DSM 44701T), isolated from a smear-ripened cheese.</title>
        <authorList>
            <consortium name="US DOE Joint Genome Institute (JGI-PGF)"/>
            <person name="Walter F."/>
            <person name="Albersmeier A."/>
            <person name="Kalinowski J."/>
            <person name="Ruckert C."/>
        </authorList>
    </citation>
    <scope>NUCLEOTIDE SEQUENCE</scope>
    <source>
        <strain evidence="2">CGMCC 1.15290</strain>
    </source>
</reference>
<sequence>MSIIISVIPFVILSTTVGSALATPTDTDNEGVIRPTNIRNQALLEKTLANLGAGNVSRGTYQLDTPRFSPTISFFKADNGTFSINVTGLVTDDEVDRFVLQLTEEYGRVVQDYVYTQLKEKAEEKGLVLAQEAVQQDQSIVLTYQINS</sequence>
<dbReference type="AlphaFoldDB" id="A0A917IQ21"/>
<reference evidence="2" key="2">
    <citation type="submission" date="2020-09" db="EMBL/GenBank/DDBJ databases">
        <authorList>
            <person name="Sun Q."/>
            <person name="Zhou Y."/>
        </authorList>
    </citation>
    <scope>NUCLEOTIDE SEQUENCE</scope>
    <source>
        <strain evidence="2">CGMCC 1.15290</strain>
    </source>
</reference>